<accession>A0ABU6HUE6</accession>
<keyword evidence="2" id="KW-1185">Reference proteome</keyword>
<proteinExistence type="predicted"/>
<name>A0ABU6HUE6_9FLAO</name>
<evidence type="ECO:0000313" key="1">
    <source>
        <dbReference type="EMBL" id="MEC3876498.1"/>
    </source>
</evidence>
<dbReference type="EMBL" id="JAYLAA010000041">
    <property type="protein sequence ID" value="MEC3876498.1"/>
    <property type="molecule type" value="Genomic_DNA"/>
</dbReference>
<dbReference type="RefSeq" id="WP_326321237.1">
    <property type="nucleotide sequence ID" value="NZ_JAYLAA010000041.1"/>
</dbReference>
<organism evidence="1 2">
    <name type="scientific">Chryseobacterium salviniae</name>
    <dbReference type="NCBI Taxonomy" id="3101750"/>
    <lineage>
        <taxon>Bacteria</taxon>
        <taxon>Pseudomonadati</taxon>
        <taxon>Bacteroidota</taxon>
        <taxon>Flavobacteriia</taxon>
        <taxon>Flavobacteriales</taxon>
        <taxon>Weeksellaceae</taxon>
        <taxon>Chryseobacterium group</taxon>
        <taxon>Chryseobacterium</taxon>
    </lineage>
</organism>
<reference evidence="1 2" key="1">
    <citation type="submission" date="2024-01" db="EMBL/GenBank/DDBJ databases">
        <title>Chryseobacterium sp. T9W2-O.</title>
        <authorList>
            <person name="Maltman C."/>
        </authorList>
    </citation>
    <scope>NUCLEOTIDE SEQUENCE [LARGE SCALE GENOMIC DNA]</scope>
    <source>
        <strain evidence="1 2">T9W2-O</strain>
    </source>
</reference>
<comment type="caution">
    <text evidence="1">The sequence shown here is derived from an EMBL/GenBank/DDBJ whole genome shotgun (WGS) entry which is preliminary data.</text>
</comment>
<evidence type="ECO:0000313" key="2">
    <source>
        <dbReference type="Proteomes" id="UP001348397"/>
    </source>
</evidence>
<protein>
    <submittedName>
        <fullName evidence="1">Uncharacterized protein</fullName>
    </submittedName>
</protein>
<dbReference type="Proteomes" id="UP001348397">
    <property type="component" value="Unassembled WGS sequence"/>
</dbReference>
<gene>
    <name evidence="1" type="ORF">SOP96_12300</name>
</gene>
<sequence length="121" mass="13999">MFGFSTDYEKFKELHGYHSSDGLLVILLKDSPELLQKINKQQSFSLSKEEKDILAKKLEEYIDKDINNFKNEDELENHNKIPYKGIVYRCPAKASGTTLEKKLAKQCHYIISLTTLMILIS</sequence>